<dbReference type="PANTHER" id="PTHR43081:SF1">
    <property type="entry name" value="ADENYLATE CYCLASE, TERMINAL-DIFFERENTIATION SPECIFIC"/>
    <property type="match status" value="1"/>
</dbReference>
<dbReference type="InterPro" id="IPR001054">
    <property type="entry name" value="A/G_cyclase"/>
</dbReference>
<protein>
    <submittedName>
        <fullName evidence="4">Adenylate/guanylate cyclase</fullName>
    </submittedName>
</protein>
<reference evidence="4" key="1">
    <citation type="submission" date="2016-03" db="EMBL/GenBank/DDBJ databases">
        <authorList>
            <person name="Ploux O."/>
        </authorList>
    </citation>
    <scope>NUCLEOTIDE SEQUENCE</scope>
    <source>
        <strain evidence="4">UC10</strain>
    </source>
</reference>
<dbReference type="PANTHER" id="PTHR43081">
    <property type="entry name" value="ADENYLATE CYCLASE, TERMINAL-DIFFERENTIATION SPECIFIC-RELATED"/>
    <property type="match status" value="1"/>
</dbReference>
<dbReference type="SUPFAM" id="SSF55073">
    <property type="entry name" value="Nucleotide cyclase"/>
    <property type="match status" value="1"/>
</dbReference>
<feature type="transmembrane region" description="Helical" evidence="2">
    <location>
        <begin position="364"/>
        <end position="382"/>
    </location>
</feature>
<keyword evidence="2" id="KW-1133">Transmembrane helix</keyword>
<dbReference type="InterPro" id="IPR029787">
    <property type="entry name" value="Nucleotide_cyclase"/>
</dbReference>
<dbReference type="InterPro" id="IPR050697">
    <property type="entry name" value="Adenylyl/Guanylyl_Cyclase_3/4"/>
</dbReference>
<feature type="region of interest" description="Disordered" evidence="1">
    <location>
        <begin position="1"/>
        <end position="21"/>
    </location>
</feature>
<evidence type="ECO:0000256" key="1">
    <source>
        <dbReference type="SAM" id="MobiDB-lite"/>
    </source>
</evidence>
<evidence type="ECO:0000313" key="4">
    <source>
        <dbReference type="EMBL" id="SBV33817.1"/>
    </source>
</evidence>
<keyword evidence="2" id="KW-0812">Transmembrane</keyword>
<accession>A0A1Y5Q219</accession>
<gene>
    <name evidence="4" type="ORF">SPPYR_2697</name>
</gene>
<sequence length="697" mass="75318">MNAPEAITPAAADAPEQGGQRAAVPLGKRVRRLATQLGPSRLAATIVFLLVAILIARFSWQLPLINAAERALYDARATLMAPKAGQDRRITLVTYNDETLFNTGIRSPLDRTLLANALGNLDRMGAKAIGIDIAFDSPRPDDDLLKAQLRAMRTPTWLAYAEQASNPNTIFYEQQKFLQTFIADVTTAKTRPTSVLFRTDDDDVIRKWPHRPPNLPPLMANALAPVDPAYADYQGGIRFLVPARAAAGQEEPVFANIPIDTFAMPMDAEMRAGFAELVKGRYVLIGGDIIDNDQFNTPLSRFPDAITGQHETMIGLEVHAHMLAQQLDRAWARPIPAPALWALAVLIVAAGGLTSLIDLRARWVALAFLGQMAFFAAFPFWLHGRGVDTTTLPTFGWAVGWLFGYAAVGTAARTIGSRQRAFAQSALGKYLPADVAAQILRDPDQLSLHGERRNIFCVFTDLEGFTKLSHAVTPETVARLLNEYLDRLSDIVLDHGGTIDKFVGDAIVAFWGAPLGRPDDGERAAAAALAMYEAGETFRTDLAAEDVPPIGMTRVGLHVGDAIVGNFGGEGRIQYTALGDSMNTASRLEAANKSLKTGVLISAEAAARSGRDDLVPMGRVTLRGRAQPVDVLTPRPDLVPERRARIAALVAAHAAGDKKAHVTGATALAAEFAQDASILFLIERLNETEKGESYVLS</sequence>
<name>A0A1Y5Q219_9SPHN</name>
<dbReference type="SMART" id="SM00044">
    <property type="entry name" value="CYCc"/>
    <property type="match status" value="1"/>
</dbReference>
<organism evidence="4">
    <name type="scientific">uncultured Sphingopyxis sp</name>
    <dbReference type="NCBI Taxonomy" id="310581"/>
    <lineage>
        <taxon>Bacteria</taxon>
        <taxon>Pseudomonadati</taxon>
        <taxon>Pseudomonadota</taxon>
        <taxon>Alphaproteobacteria</taxon>
        <taxon>Sphingomonadales</taxon>
        <taxon>Sphingomonadaceae</taxon>
        <taxon>Sphingopyxis</taxon>
        <taxon>environmental samples</taxon>
    </lineage>
</organism>
<dbReference type="Pfam" id="PF00211">
    <property type="entry name" value="Guanylate_cyc"/>
    <property type="match status" value="1"/>
</dbReference>
<dbReference type="PROSITE" id="PS50125">
    <property type="entry name" value="GUANYLATE_CYCLASE_2"/>
    <property type="match status" value="1"/>
</dbReference>
<evidence type="ECO:0000259" key="3">
    <source>
        <dbReference type="PROSITE" id="PS50125"/>
    </source>
</evidence>
<feature type="transmembrane region" description="Helical" evidence="2">
    <location>
        <begin position="394"/>
        <end position="412"/>
    </location>
</feature>
<dbReference type="CDD" id="cd07302">
    <property type="entry name" value="CHD"/>
    <property type="match status" value="1"/>
</dbReference>
<dbReference type="Gene3D" id="3.30.70.1230">
    <property type="entry name" value="Nucleotide cyclase"/>
    <property type="match status" value="1"/>
</dbReference>
<feature type="transmembrane region" description="Helical" evidence="2">
    <location>
        <begin position="42"/>
        <end position="60"/>
    </location>
</feature>
<dbReference type="SMART" id="SM01080">
    <property type="entry name" value="CHASE2"/>
    <property type="match status" value="1"/>
</dbReference>
<dbReference type="GO" id="GO:0035556">
    <property type="term" value="P:intracellular signal transduction"/>
    <property type="evidence" value="ECO:0007669"/>
    <property type="project" value="InterPro"/>
</dbReference>
<dbReference type="Pfam" id="PF05226">
    <property type="entry name" value="CHASE2"/>
    <property type="match status" value="1"/>
</dbReference>
<dbReference type="InterPro" id="IPR007890">
    <property type="entry name" value="CHASE2"/>
</dbReference>
<dbReference type="AlphaFoldDB" id="A0A1Y5Q219"/>
<dbReference type="EMBL" id="LT598653">
    <property type="protein sequence ID" value="SBV33817.1"/>
    <property type="molecule type" value="Genomic_DNA"/>
</dbReference>
<dbReference type="GO" id="GO:0009190">
    <property type="term" value="P:cyclic nucleotide biosynthetic process"/>
    <property type="evidence" value="ECO:0007669"/>
    <property type="project" value="InterPro"/>
</dbReference>
<evidence type="ECO:0000256" key="2">
    <source>
        <dbReference type="SAM" id="Phobius"/>
    </source>
</evidence>
<feature type="compositionally biased region" description="Low complexity" evidence="1">
    <location>
        <begin position="1"/>
        <end position="15"/>
    </location>
</feature>
<proteinExistence type="predicted"/>
<dbReference type="RefSeq" id="WP_295320097.1">
    <property type="nucleotide sequence ID" value="NZ_LT598653.1"/>
</dbReference>
<feature type="domain" description="Guanylate cyclase" evidence="3">
    <location>
        <begin position="456"/>
        <end position="589"/>
    </location>
</feature>
<feature type="transmembrane region" description="Helical" evidence="2">
    <location>
        <begin position="339"/>
        <end position="357"/>
    </location>
</feature>
<keyword evidence="2" id="KW-0472">Membrane</keyword>
<dbReference type="KEGG" id="sphu:SPPYR_2697"/>
<dbReference type="GO" id="GO:0004016">
    <property type="term" value="F:adenylate cyclase activity"/>
    <property type="evidence" value="ECO:0007669"/>
    <property type="project" value="UniProtKB-ARBA"/>
</dbReference>